<protein>
    <submittedName>
        <fullName evidence="2">Uncharacterized protein</fullName>
    </submittedName>
</protein>
<accession>A0A6C0K315</accession>
<feature type="compositionally biased region" description="Basic residues" evidence="1">
    <location>
        <begin position="15"/>
        <end position="34"/>
    </location>
</feature>
<reference evidence="2" key="1">
    <citation type="journal article" date="2020" name="Nature">
        <title>Giant virus diversity and host interactions through global metagenomics.</title>
        <authorList>
            <person name="Schulz F."/>
            <person name="Roux S."/>
            <person name="Paez-Espino D."/>
            <person name="Jungbluth S."/>
            <person name="Walsh D.A."/>
            <person name="Denef V.J."/>
            <person name="McMahon K.D."/>
            <person name="Konstantinidis K.T."/>
            <person name="Eloe-Fadrosh E.A."/>
            <person name="Kyrpides N.C."/>
            <person name="Woyke T."/>
        </authorList>
    </citation>
    <scope>NUCLEOTIDE SEQUENCE</scope>
    <source>
        <strain evidence="2">GVMAG-S-1101171-110</strain>
    </source>
</reference>
<dbReference type="AlphaFoldDB" id="A0A6C0K315"/>
<feature type="region of interest" description="Disordered" evidence="1">
    <location>
        <begin position="1"/>
        <end position="34"/>
    </location>
</feature>
<name>A0A6C0K315_9ZZZZ</name>
<sequence>MPEPSNVPPGNKLNGGKRTRRNKRSKRSRRNKRK</sequence>
<dbReference type="EMBL" id="MN740800">
    <property type="protein sequence ID" value="QHU12455.1"/>
    <property type="molecule type" value="Genomic_DNA"/>
</dbReference>
<proteinExistence type="predicted"/>
<organism evidence="2">
    <name type="scientific">viral metagenome</name>
    <dbReference type="NCBI Taxonomy" id="1070528"/>
    <lineage>
        <taxon>unclassified sequences</taxon>
        <taxon>metagenomes</taxon>
        <taxon>organismal metagenomes</taxon>
    </lineage>
</organism>
<evidence type="ECO:0000256" key="1">
    <source>
        <dbReference type="SAM" id="MobiDB-lite"/>
    </source>
</evidence>
<evidence type="ECO:0000313" key="2">
    <source>
        <dbReference type="EMBL" id="QHU12455.1"/>
    </source>
</evidence>